<proteinExistence type="predicted"/>
<sequence length="53" mass="6207">MLSQNCSYYRIIATTFIAFSVLPSYQLVYLLYIYSLIGLYLYPASIKQILVQF</sequence>
<name>L8WWC2_THACA</name>
<dbReference type="Proteomes" id="UP000011668">
    <property type="component" value="Unassembled WGS sequence"/>
</dbReference>
<keyword evidence="3" id="KW-1185">Reference proteome</keyword>
<keyword evidence="1" id="KW-1133">Transmembrane helix</keyword>
<dbReference type="AlphaFoldDB" id="L8WWC2"/>
<evidence type="ECO:0000256" key="1">
    <source>
        <dbReference type="SAM" id="Phobius"/>
    </source>
</evidence>
<accession>L8WWC2</accession>
<dbReference type="HOGENOM" id="CLU_3070310_0_0_1"/>
<dbReference type="EMBL" id="AFRT01001366">
    <property type="protein sequence ID" value="ELU40654.1"/>
    <property type="molecule type" value="Genomic_DNA"/>
</dbReference>
<evidence type="ECO:0000313" key="3">
    <source>
        <dbReference type="Proteomes" id="UP000011668"/>
    </source>
</evidence>
<gene>
    <name evidence="2" type="ORF">AG1IA_05324</name>
</gene>
<organism evidence="2 3">
    <name type="scientific">Thanatephorus cucumeris (strain AG1-IA)</name>
    <name type="common">Rice sheath blight fungus</name>
    <name type="synonym">Rhizoctonia solani</name>
    <dbReference type="NCBI Taxonomy" id="983506"/>
    <lineage>
        <taxon>Eukaryota</taxon>
        <taxon>Fungi</taxon>
        <taxon>Dikarya</taxon>
        <taxon>Basidiomycota</taxon>
        <taxon>Agaricomycotina</taxon>
        <taxon>Agaricomycetes</taxon>
        <taxon>Cantharellales</taxon>
        <taxon>Ceratobasidiaceae</taxon>
        <taxon>Rhizoctonia</taxon>
        <taxon>Rhizoctonia solani AG-1</taxon>
    </lineage>
</organism>
<feature type="transmembrane region" description="Helical" evidence="1">
    <location>
        <begin position="7"/>
        <end position="25"/>
    </location>
</feature>
<keyword evidence="1" id="KW-0812">Transmembrane</keyword>
<keyword evidence="1" id="KW-0472">Membrane</keyword>
<protein>
    <submittedName>
        <fullName evidence="2">Uncharacterized protein</fullName>
    </submittedName>
</protein>
<evidence type="ECO:0000313" key="2">
    <source>
        <dbReference type="EMBL" id="ELU40654.1"/>
    </source>
</evidence>
<comment type="caution">
    <text evidence="2">The sequence shown here is derived from an EMBL/GenBank/DDBJ whole genome shotgun (WGS) entry which is preliminary data.</text>
</comment>
<reference evidence="2 3" key="1">
    <citation type="journal article" date="2013" name="Nat. Commun.">
        <title>The evolution and pathogenic mechanisms of the rice sheath blight pathogen.</title>
        <authorList>
            <person name="Zheng A."/>
            <person name="Lin R."/>
            <person name="Xu L."/>
            <person name="Qin P."/>
            <person name="Tang C."/>
            <person name="Ai P."/>
            <person name="Zhang D."/>
            <person name="Liu Y."/>
            <person name="Sun Z."/>
            <person name="Feng H."/>
            <person name="Wang Y."/>
            <person name="Chen Y."/>
            <person name="Liang X."/>
            <person name="Fu R."/>
            <person name="Li Q."/>
            <person name="Zhang J."/>
            <person name="Yu X."/>
            <person name="Xie Z."/>
            <person name="Ding L."/>
            <person name="Guan P."/>
            <person name="Tang J."/>
            <person name="Liang Y."/>
            <person name="Wang S."/>
            <person name="Deng Q."/>
            <person name="Li S."/>
            <person name="Zhu J."/>
            <person name="Wang L."/>
            <person name="Liu H."/>
            <person name="Li P."/>
        </authorList>
    </citation>
    <scope>NUCLEOTIDE SEQUENCE [LARGE SCALE GENOMIC DNA]</scope>
    <source>
        <strain evidence="3">AG-1 IA</strain>
    </source>
</reference>